<accession>A0A2I0ACW3</accession>
<proteinExistence type="predicted"/>
<dbReference type="EMBL" id="KZ451999">
    <property type="protein sequence ID" value="PKA53355.1"/>
    <property type="molecule type" value="Genomic_DNA"/>
</dbReference>
<keyword evidence="4" id="KW-1185">Reference proteome</keyword>
<reference evidence="3 4" key="1">
    <citation type="journal article" date="2017" name="Nature">
        <title>The Apostasia genome and the evolution of orchids.</title>
        <authorList>
            <person name="Zhang G.Q."/>
            <person name="Liu K.W."/>
            <person name="Li Z."/>
            <person name="Lohaus R."/>
            <person name="Hsiao Y.Y."/>
            <person name="Niu S.C."/>
            <person name="Wang J.Y."/>
            <person name="Lin Y.C."/>
            <person name="Xu Q."/>
            <person name="Chen L.J."/>
            <person name="Yoshida K."/>
            <person name="Fujiwara S."/>
            <person name="Wang Z.W."/>
            <person name="Zhang Y.Q."/>
            <person name="Mitsuda N."/>
            <person name="Wang M."/>
            <person name="Liu G.H."/>
            <person name="Pecoraro L."/>
            <person name="Huang H.X."/>
            <person name="Xiao X.J."/>
            <person name="Lin M."/>
            <person name="Wu X.Y."/>
            <person name="Wu W.L."/>
            <person name="Chen Y.Y."/>
            <person name="Chang S.B."/>
            <person name="Sakamoto S."/>
            <person name="Ohme-Takagi M."/>
            <person name="Yagi M."/>
            <person name="Zeng S.J."/>
            <person name="Shen C.Y."/>
            <person name="Yeh C.M."/>
            <person name="Luo Y.B."/>
            <person name="Tsai W.C."/>
            <person name="Van de Peer Y."/>
            <person name="Liu Z.J."/>
        </authorList>
    </citation>
    <scope>NUCLEOTIDE SEQUENCE [LARGE SCALE GENOMIC DNA]</scope>
    <source>
        <strain evidence="4">cv. Shenzhen</strain>
        <tissue evidence="3">Stem</tissue>
    </source>
</reference>
<name>A0A2I0ACW3_9ASPA</name>
<dbReference type="Proteomes" id="UP000236161">
    <property type="component" value="Unassembled WGS sequence"/>
</dbReference>
<dbReference type="InterPro" id="IPR026960">
    <property type="entry name" value="RVT-Znf"/>
</dbReference>
<sequence>MWQIGSGGNTKVMDDAWVDSNPFLRWPTFINTTEMPPLTVQQLLQTNGEWNHSELHKFFGSKLAVRIGRLPRLDKEERDSLIWLKSDSTKSPTAALYRDLFRGRELPYSWVWKLRAQPRFVTFLWRICCDAIPTFSWLKRRRLRESNRCPWGCSAEEDVQHFVCECTFTCAVFDALQQEGAEIATGVDVVLPEEANCDLPASTFTSQPHCPVRRQCSKRKATITDVPNAKAQKLQPAAPFLAVALCPASTVCLLTLQGSGQNSSKRKRDVGPITPNPLSWHDDGDISRRKTLRPADNSRDPFYTNFFCRLR</sequence>
<evidence type="ECO:0000313" key="4">
    <source>
        <dbReference type="Proteomes" id="UP000236161"/>
    </source>
</evidence>
<dbReference type="STRING" id="1088818.A0A2I0ACW3"/>
<dbReference type="AlphaFoldDB" id="A0A2I0ACW3"/>
<gene>
    <name evidence="3" type="ORF">AXF42_Ash010085</name>
</gene>
<evidence type="ECO:0000313" key="3">
    <source>
        <dbReference type="EMBL" id="PKA53355.1"/>
    </source>
</evidence>
<dbReference type="OrthoDB" id="663515at2759"/>
<protein>
    <recommendedName>
        <fullName evidence="2">Reverse transcriptase zinc-binding domain-containing protein</fullName>
    </recommendedName>
</protein>
<evidence type="ECO:0000256" key="1">
    <source>
        <dbReference type="SAM" id="MobiDB-lite"/>
    </source>
</evidence>
<feature type="domain" description="Reverse transcriptase zinc-binding" evidence="2">
    <location>
        <begin position="102"/>
        <end position="172"/>
    </location>
</feature>
<feature type="region of interest" description="Disordered" evidence="1">
    <location>
        <begin position="260"/>
        <end position="294"/>
    </location>
</feature>
<dbReference type="Pfam" id="PF13966">
    <property type="entry name" value="zf-RVT"/>
    <property type="match status" value="1"/>
</dbReference>
<organism evidence="3 4">
    <name type="scientific">Apostasia shenzhenica</name>
    <dbReference type="NCBI Taxonomy" id="1088818"/>
    <lineage>
        <taxon>Eukaryota</taxon>
        <taxon>Viridiplantae</taxon>
        <taxon>Streptophyta</taxon>
        <taxon>Embryophyta</taxon>
        <taxon>Tracheophyta</taxon>
        <taxon>Spermatophyta</taxon>
        <taxon>Magnoliopsida</taxon>
        <taxon>Liliopsida</taxon>
        <taxon>Asparagales</taxon>
        <taxon>Orchidaceae</taxon>
        <taxon>Apostasioideae</taxon>
        <taxon>Apostasia</taxon>
    </lineage>
</organism>
<evidence type="ECO:0000259" key="2">
    <source>
        <dbReference type="Pfam" id="PF13966"/>
    </source>
</evidence>